<dbReference type="GO" id="GO:0006043">
    <property type="term" value="P:glucosamine catabolic process"/>
    <property type="evidence" value="ECO:0007669"/>
    <property type="project" value="TreeGrafter"/>
</dbReference>
<evidence type="ECO:0000256" key="4">
    <source>
        <dbReference type="HAMAP-Rule" id="MF_01241"/>
    </source>
</evidence>
<dbReference type="PROSITE" id="PS01161">
    <property type="entry name" value="GLC_GALNAC_ISOMERASE"/>
    <property type="match status" value="1"/>
</dbReference>
<evidence type="ECO:0000256" key="3">
    <source>
        <dbReference type="ARBA" id="ARBA00023277"/>
    </source>
</evidence>
<evidence type="ECO:0000256" key="2">
    <source>
        <dbReference type="ARBA" id="ARBA00022801"/>
    </source>
</evidence>
<dbReference type="InterPro" id="IPR004547">
    <property type="entry name" value="Glucosamine6P_isomerase"/>
</dbReference>
<dbReference type="GO" id="GO:0005737">
    <property type="term" value="C:cytoplasm"/>
    <property type="evidence" value="ECO:0007669"/>
    <property type="project" value="TreeGrafter"/>
</dbReference>
<comment type="similarity">
    <text evidence="4">Belongs to the glucosamine/galactosamine-6-phosphate isomerase family. NagB subfamily.</text>
</comment>
<dbReference type="NCBIfam" id="TIGR00502">
    <property type="entry name" value="nagB"/>
    <property type="match status" value="1"/>
</dbReference>
<gene>
    <name evidence="4" type="primary">nagB</name>
    <name evidence="6" type="ORF">SAMN02745191_1092</name>
</gene>
<dbReference type="STRING" id="118967.SAMN02745191_1092"/>
<dbReference type="PANTHER" id="PTHR11280:SF5">
    <property type="entry name" value="GLUCOSAMINE-6-PHOSPHATE ISOMERASE"/>
    <property type="match status" value="1"/>
</dbReference>
<protein>
    <recommendedName>
        <fullName evidence="4">Glucosamine-6-phosphate deaminase</fullName>
        <ecNumber evidence="4">3.5.99.6</ecNumber>
    </recommendedName>
    <alternativeName>
        <fullName evidence="4">GlcN6P deaminase</fullName>
        <shortName evidence="4">GNPDA</shortName>
    </alternativeName>
    <alternativeName>
        <fullName evidence="4">Glucosamine-6-phosphate isomerase</fullName>
    </alternativeName>
</protein>
<dbReference type="SUPFAM" id="SSF100950">
    <property type="entry name" value="NagB/RpiA/CoA transferase-like"/>
    <property type="match status" value="1"/>
</dbReference>
<evidence type="ECO:0000313" key="6">
    <source>
        <dbReference type="EMBL" id="SJZ59489.1"/>
    </source>
</evidence>
<dbReference type="OrthoDB" id="9791139at2"/>
<comment type="caution">
    <text evidence="4">Lacks conserved residue(s) required for the propagation of feature annotation.</text>
</comment>
<dbReference type="GO" id="GO:0019262">
    <property type="term" value="P:N-acetylneuraminate catabolic process"/>
    <property type="evidence" value="ECO:0007669"/>
    <property type="project" value="UniProtKB-UniRule"/>
</dbReference>
<comment type="function">
    <text evidence="4">Catalyzes the reversible isomerization-deamination of glucosamine 6-phosphate (GlcN6P) to form fructose 6-phosphate (Fru6P) and ammonium ion.</text>
</comment>
<evidence type="ECO:0000256" key="1">
    <source>
        <dbReference type="ARBA" id="ARBA00000644"/>
    </source>
</evidence>
<dbReference type="FunFam" id="3.40.50.1360:FF:000003">
    <property type="entry name" value="Glucosamine-6-phosphate deaminase"/>
    <property type="match status" value="1"/>
</dbReference>
<dbReference type="PANTHER" id="PTHR11280">
    <property type="entry name" value="GLUCOSAMINE-6-PHOSPHATE ISOMERASE"/>
    <property type="match status" value="1"/>
</dbReference>
<reference evidence="7" key="1">
    <citation type="submission" date="2017-02" db="EMBL/GenBank/DDBJ databases">
        <authorList>
            <person name="Varghese N."/>
            <person name="Submissions S."/>
        </authorList>
    </citation>
    <scope>NUCLEOTIDE SEQUENCE [LARGE SCALE GENOMIC DNA]</scope>
    <source>
        <strain evidence="7">ATCC 25662</strain>
    </source>
</reference>
<keyword evidence="3 4" id="KW-0119">Carbohydrate metabolism</keyword>
<dbReference type="RefSeq" id="WP_078711514.1">
    <property type="nucleotide sequence ID" value="NZ_FUWY01000002.1"/>
</dbReference>
<dbReference type="Gene3D" id="3.40.50.1360">
    <property type="match status" value="1"/>
</dbReference>
<comment type="pathway">
    <text evidence="4">Amino-sugar metabolism; N-acetylneuraminate degradation; D-fructose 6-phosphate from N-acetylneuraminate: step 5/5.</text>
</comment>
<feature type="active site" description="For ring-opening step" evidence="4">
    <location>
        <position position="143"/>
    </location>
</feature>
<organism evidence="6 7">
    <name type="scientific">Anaerorhabdus furcosa</name>
    <dbReference type="NCBI Taxonomy" id="118967"/>
    <lineage>
        <taxon>Bacteria</taxon>
        <taxon>Bacillati</taxon>
        <taxon>Bacillota</taxon>
        <taxon>Erysipelotrichia</taxon>
        <taxon>Erysipelotrichales</taxon>
        <taxon>Erysipelotrichaceae</taxon>
        <taxon>Anaerorhabdus</taxon>
    </lineage>
</organism>
<dbReference type="UniPathway" id="UPA00629">
    <property type="reaction ID" value="UER00684"/>
</dbReference>
<dbReference type="InterPro" id="IPR018321">
    <property type="entry name" value="Glucosamine6P_isomerase_CS"/>
</dbReference>
<sequence length="241" mass="26567">MFKIIVVENYDEASSEAFKVMKEEVVSHEKPVLGLATGSTPIGLYKKMQADHKSNGTSYKNVITFNLDEYIGLPKSHEQTYYTFMHENLFDGLNIPEENIHIPVGDSDNVPAECVKYEEAMKEYNIDIQLLGIGGNGHIGFNEPGTSFDTLTHIVDLQEKTRLDNARFFDSIDEVPTQAITMGIATIMKSKKVLLVATGENKADAIYGMIKGPISEDCPASALQNHPNVIVIVDKAAASKL</sequence>
<dbReference type="GO" id="GO:0042802">
    <property type="term" value="F:identical protein binding"/>
    <property type="evidence" value="ECO:0007669"/>
    <property type="project" value="TreeGrafter"/>
</dbReference>
<feature type="active site" description="Proton acceptor; for ring-opening step" evidence="4">
    <location>
        <position position="138"/>
    </location>
</feature>
<comment type="catalytic activity">
    <reaction evidence="1 4">
        <text>alpha-D-glucosamine 6-phosphate + H2O = beta-D-fructose 6-phosphate + NH4(+)</text>
        <dbReference type="Rhea" id="RHEA:12172"/>
        <dbReference type="ChEBI" id="CHEBI:15377"/>
        <dbReference type="ChEBI" id="CHEBI:28938"/>
        <dbReference type="ChEBI" id="CHEBI:57634"/>
        <dbReference type="ChEBI" id="CHEBI:75989"/>
        <dbReference type="EC" id="3.5.99.6"/>
    </reaction>
</comment>
<dbReference type="AlphaFoldDB" id="A0A1T4LXL7"/>
<dbReference type="Proteomes" id="UP000243297">
    <property type="component" value="Unassembled WGS sequence"/>
</dbReference>
<feature type="active site" description="Proton acceptor; for enolization step" evidence="4">
    <location>
        <position position="68"/>
    </location>
</feature>
<dbReference type="EMBL" id="FUWY01000002">
    <property type="protein sequence ID" value="SJZ59489.1"/>
    <property type="molecule type" value="Genomic_DNA"/>
</dbReference>
<accession>A0A1T4LXL7</accession>
<dbReference type="HAMAP" id="MF_01241">
    <property type="entry name" value="GlcN6P_deamin"/>
    <property type="match status" value="1"/>
</dbReference>
<name>A0A1T4LXL7_9FIRM</name>
<keyword evidence="7" id="KW-1185">Reference proteome</keyword>
<dbReference type="InterPro" id="IPR006148">
    <property type="entry name" value="Glc/Gal-6P_isomerase"/>
</dbReference>
<evidence type="ECO:0000259" key="5">
    <source>
        <dbReference type="Pfam" id="PF01182"/>
    </source>
</evidence>
<feature type="active site" description="For ring-opening step" evidence="4">
    <location>
        <position position="136"/>
    </location>
</feature>
<proteinExistence type="inferred from homology"/>
<dbReference type="CDD" id="cd01399">
    <property type="entry name" value="GlcN6P_deaminase"/>
    <property type="match status" value="1"/>
</dbReference>
<dbReference type="EC" id="3.5.99.6" evidence="4"/>
<evidence type="ECO:0000313" key="7">
    <source>
        <dbReference type="Proteomes" id="UP000243297"/>
    </source>
</evidence>
<dbReference type="GO" id="GO:0004342">
    <property type="term" value="F:glucosamine-6-phosphate deaminase activity"/>
    <property type="evidence" value="ECO:0007669"/>
    <property type="project" value="UniProtKB-UniRule"/>
</dbReference>
<dbReference type="Pfam" id="PF01182">
    <property type="entry name" value="Glucosamine_iso"/>
    <property type="match status" value="1"/>
</dbReference>
<dbReference type="InterPro" id="IPR037171">
    <property type="entry name" value="NagB/RpiA_transferase-like"/>
</dbReference>
<keyword evidence="2 4" id="KW-0378">Hydrolase</keyword>
<dbReference type="GO" id="GO:0005975">
    <property type="term" value="P:carbohydrate metabolic process"/>
    <property type="evidence" value="ECO:0007669"/>
    <property type="project" value="InterPro"/>
</dbReference>
<dbReference type="GO" id="GO:0006046">
    <property type="term" value="P:N-acetylglucosamine catabolic process"/>
    <property type="evidence" value="ECO:0007669"/>
    <property type="project" value="UniProtKB-UniRule"/>
</dbReference>
<feature type="domain" description="Glucosamine/galactosamine-6-phosphate isomerase" evidence="5">
    <location>
        <begin position="13"/>
        <end position="226"/>
    </location>
</feature>